<dbReference type="Pfam" id="PF24719">
    <property type="entry name" value="Imm33-like"/>
    <property type="match status" value="1"/>
</dbReference>
<gene>
    <name evidence="2" type="ORF">ABQM86_17140</name>
</gene>
<name>A0AB39YK12_9MICC</name>
<dbReference type="AlphaFoldDB" id="A0AB39YK12"/>
<reference evidence="2" key="1">
    <citation type="submission" date="2024-07" db="EMBL/GenBank/DDBJ databases">
        <authorList>
            <person name="Li J."/>
            <person name="Wei H."/>
            <person name="Ma J."/>
        </authorList>
    </citation>
    <scope>NUCLEOTIDE SEQUENCE</scope>
    <source>
        <strain evidence="2">AMU7</strain>
    </source>
</reference>
<dbReference type="InterPro" id="IPR056509">
    <property type="entry name" value="Imm33-like"/>
</dbReference>
<organism evidence="2">
    <name type="scientific">Paenarthrobacter sp. AMU7</name>
    <dbReference type="NCBI Taxonomy" id="3162492"/>
    <lineage>
        <taxon>Bacteria</taxon>
        <taxon>Bacillati</taxon>
        <taxon>Actinomycetota</taxon>
        <taxon>Actinomycetes</taxon>
        <taxon>Micrococcales</taxon>
        <taxon>Micrococcaceae</taxon>
        <taxon>Paenarthrobacter</taxon>
    </lineage>
</organism>
<dbReference type="EMBL" id="CP165735">
    <property type="protein sequence ID" value="XDV70669.1"/>
    <property type="molecule type" value="Genomic_DNA"/>
</dbReference>
<evidence type="ECO:0000259" key="1">
    <source>
        <dbReference type="Pfam" id="PF24719"/>
    </source>
</evidence>
<sequence>MHDSILSAQMQMATRFGAVPAPPLKGMKVGVSESIRSSHLLPLNGLRHPAATGTSGWFIWRGEELGTVPDFFVPLHVEHLTPWCPEVLPYLALPPGWRFLLAPGYEDVWFDETLLNP</sequence>
<evidence type="ECO:0000313" key="2">
    <source>
        <dbReference type="EMBL" id="XDV70669.1"/>
    </source>
</evidence>
<accession>A0AB39YK12</accession>
<dbReference type="RefSeq" id="WP_369745070.1">
    <property type="nucleotide sequence ID" value="NZ_CP165735.1"/>
</dbReference>
<feature type="domain" description="Imm33-like" evidence="1">
    <location>
        <begin position="9"/>
        <end position="111"/>
    </location>
</feature>
<protein>
    <recommendedName>
        <fullName evidence="1">Imm33-like domain-containing protein</fullName>
    </recommendedName>
</protein>
<proteinExistence type="predicted"/>